<gene>
    <name evidence="1" type="ORF">Anapl_08678</name>
</gene>
<evidence type="ECO:0000313" key="2">
    <source>
        <dbReference type="Proteomes" id="UP000296049"/>
    </source>
</evidence>
<proteinExistence type="predicted"/>
<reference evidence="2" key="1">
    <citation type="journal article" date="2013" name="Nat. Genet.">
        <title>The duck genome and transcriptome provide insight into an avian influenza virus reservoir species.</title>
        <authorList>
            <person name="Huang Y."/>
            <person name="Li Y."/>
            <person name="Burt D.W."/>
            <person name="Chen H."/>
            <person name="Zhang Y."/>
            <person name="Qian W."/>
            <person name="Kim H."/>
            <person name="Gan S."/>
            <person name="Zhao Y."/>
            <person name="Li J."/>
            <person name="Yi K."/>
            <person name="Feng H."/>
            <person name="Zhu P."/>
            <person name="Li B."/>
            <person name="Liu Q."/>
            <person name="Fairley S."/>
            <person name="Magor K.E."/>
            <person name="Du Z."/>
            <person name="Hu X."/>
            <person name="Goodman L."/>
            <person name="Tafer H."/>
            <person name="Vignal A."/>
            <person name="Lee T."/>
            <person name="Kim K.W."/>
            <person name="Sheng Z."/>
            <person name="An Y."/>
            <person name="Searle S."/>
            <person name="Herrero J."/>
            <person name="Groenen M.A."/>
            <person name="Crooijmans R.P."/>
            <person name="Faraut T."/>
            <person name="Cai Q."/>
            <person name="Webster R.G."/>
            <person name="Aldridge J.R."/>
            <person name="Warren W.C."/>
            <person name="Bartschat S."/>
            <person name="Kehr S."/>
            <person name="Marz M."/>
            <person name="Stadler P.F."/>
            <person name="Smith J."/>
            <person name="Kraus R.H."/>
            <person name="Zhao Y."/>
            <person name="Ren L."/>
            <person name="Fei J."/>
            <person name="Morisson M."/>
            <person name="Kaiser P."/>
            <person name="Griffin D.K."/>
            <person name="Rao M."/>
            <person name="Pitel F."/>
            <person name="Wang J."/>
            <person name="Li N."/>
        </authorList>
    </citation>
    <scope>NUCLEOTIDE SEQUENCE [LARGE SCALE GENOMIC DNA]</scope>
</reference>
<dbReference type="EMBL" id="KB742912">
    <property type="protein sequence ID" value="EOB02925.1"/>
    <property type="molecule type" value="Genomic_DNA"/>
</dbReference>
<dbReference type="AlphaFoldDB" id="R0LMK5"/>
<keyword evidence="2" id="KW-1185">Reference proteome</keyword>
<organism evidence="1 2">
    <name type="scientific">Anas platyrhynchos</name>
    <name type="common">Mallard</name>
    <name type="synonym">Anas boschas</name>
    <dbReference type="NCBI Taxonomy" id="8839"/>
    <lineage>
        <taxon>Eukaryota</taxon>
        <taxon>Metazoa</taxon>
        <taxon>Chordata</taxon>
        <taxon>Craniata</taxon>
        <taxon>Vertebrata</taxon>
        <taxon>Euteleostomi</taxon>
        <taxon>Archelosauria</taxon>
        <taxon>Archosauria</taxon>
        <taxon>Dinosauria</taxon>
        <taxon>Saurischia</taxon>
        <taxon>Theropoda</taxon>
        <taxon>Coelurosauria</taxon>
        <taxon>Aves</taxon>
        <taxon>Neognathae</taxon>
        <taxon>Galloanserae</taxon>
        <taxon>Anseriformes</taxon>
        <taxon>Anatidae</taxon>
        <taxon>Anatinae</taxon>
        <taxon>Anas</taxon>
    </lineage>
</organism>
<evidence type="ECO:0000313" key="1">
    <source>
        <dbReference type="EMBL" id="EOB02925.1"/>
    </source>
</evidence>
<dbReference type="Proteomes" id="UP000296049">
    <property type="component" value="Unassembled WGS sequence"/>
</dbReference>
<protein>
    <submittedName>
        <fullName evidence="1">Uncharacterized protein</fullName>
    </submittedName>
</protein>
<sequence length="394" mass="42454">MNSRRNSALPDTDVLAKWESGACCSVTCKLSSSGLEAGGEDYREILEEECGGVAITPDEPIKDPLVTLGELALGGAQILLASAAASGEEWVGREKAANCTSASAARRCGREEKKGVLTVNTEEISGWQFPGETRRSCAEFESVLECGWQGGGGNKGAKIEKEFGKVAFVNEEGGARAAMVPLAVLLLTGDAPALVPGPKENTSASVRAVAAPLHILDELSCWLQKEKAKEALAMKTEQIHFVEASCRLKQKLPEGQPMTLELTPRKAEMTRNNHTRAKRQFLFHLSCPTAATVDQGEKQLLKQLISDILQSGELYSRGHCNSIALLTSRGNESLLWRGKYGAAYSSQRAQLMSRQQLGTVATSLPALCLHAHRKICPQQIWVSTSCTSLTLAKF</sequence>
<accession>R0LMK5</accession>
<name>R0LMK5_ANAPL</name>